<keyword evidence="7" id="KW-1185">Reference proteome</keyword>
<evidence type="ECO:0000256" key="4">
    <source>
        <dbReference type="ARBA" id="ARBA00023136"/>
    </source>
</evidence>
<dbReference type="PANTHER" id="PTHR46641">
    <property type="entry name" value="FMRFAMIDE RECEPTOR-RELATED"/>
    <property type="match status" value="1"/>
</dbReference>
<dbReference type="PROSITE" id="PS50262">
    <property type="entry name" value="G_PROTEIN_RECEP_F1_2"/>
    <property type="match status" value="1"/>
</dbReference>
<feature type="transmembrane region" description="Helical" evidence="5">
    <location>
        <begin position="308"/>
        <end position="329"/>
    </location>
</feature>
<comment type="subcellular location">
    <subcellularLocation>
        <location evidence="1">Membrane</location>
    </subcellularLocation>
</comment>
<dbReference type="AlphaFoldDB" id="A0A9W2YSF6"/>
<dbReference type="GeneID" id="129922725"/>
<dbReference type="Pfam" id="PF10324">
    <property type="entry name" value="7TM_GPCR_Srw"/>
    <property type="match status" value="1"/>
</dbReference>
<sequence>MNPFSTNRTIEEILARSFNVNIFDQTLVPDKTFSWFTLVVDGWASFGVAFLGIFTNALTIAVFTRMGFKETVNITMTTITFWDMVRVLCGSIHRCYSLIALVSESLGRSWQNITTTNLVYLHNIASNIAYALGSYVAIERCLCVRFALKIKRMLSPMVTLSICVTVSIVVFAMFFPSMLFLNYRWVSAPDSDQPVAKYEFSDFYKLNIKSYVEFYQYINFACPMVSLATMVISSLVILFQLRKASKFRARSQLHEAKVTVRDGQVVKMLLVVIASYITVLLPRLFIYIAELVVPEFFVLKYYNNIFGVAVYLVFLLDFINSSVGILIFYSMSTKFRKNVKLLWTSILHPRQQKEHILNLNHAN</sequence>
<dbReference type="PANTHER" id="PTHR46641:SF18">
    <property type="entry name" value="G-PROTEIN COUPLED RECEPTORS FAMILY 1 PROFILE DOMAIN-CONTAINING PROTEIN"/>
    <property type="match status" value="1"/>
</dbReference>
<feature type="transmembrane region" description="Helical" evidence="5">
    <location>
        <begin position="214"/>
        <end position="241"/>
    </location>
</feature>
<feature type="domain" description="G-protein coupled receptors family 1 profile" evidence="6">
    <location>
        <begin position="55"/>
        <end position="328"/>
    </location>
</feature>
<dbReference type="OrthoDB" id="6101595at2759"/>
<organism evidence="7 8">
    <name type="scientific">Biomphalaria glabrata</name>
    <name type="common">Bloodfluke planorb</name>
    <name type="synonym">Freshwater snail</name>
    <dbReference type="NCBI Taxonomy" id="6526"/>
    <lineage>
        <taxon>Eukaryota</taxon>
        <taxon>Metazoa</taxon>
        <taxon>Spiralia</taxon>
        <taxon>Lophotrochozoa</taxon>
        <taxon>Mollusca</taxon>
        <taxon>Gastropoda</taxon>
        <taxon>Heterobranchia</taxon>
        <taxon>Euthyneura</taxon>
        <taxon>Panpulmonata</taxon>
        <taxon>Hygrophila</taxon>
        <taxon>Lymnaeoidea</taxon>
        <taxon>Planorbidae</taxon>
        <taxon>Biomphalaria</taxon>
    </lineage>
</organism>
<evidence type="ECO:0000256" key="5">
    <source>
        <dbReference type="SAM" id="Phobius"/>
    </source>
</evidence>
<feature type="transmembrane region" description="Helical" evidence="5">
    <location>
        <begin position="268"/>
        <end position="288"/>
    </location>
</feature>
<evidence type="ECO:0000259" key="6">
    <source>
        <dbReference type="PROSITE" id="PS50262"/>
    </source>
</evidence>
<protein>
    <submittedName>
        <fullName evidence="8">Uncharacterized protein LOC129922725</fullName>
    </submittedName>
</protein>
<evidence type="ECO:0000256" key="2">
    <source>
        <dbReference type="ARBA" id="ARBA00022692"/>
    </source>
</evidence>
<keyword evidence="3 5" id="KW-1133">Transmembrane helix</keyword>
<evidence type="ECO:0000256" key="3">
    <source>
        <dbReference type="ARBA" id="ARBA00022989"/>
    </source>
</evidence>
<reference evidence="8" key="1">
    <citation type="submission" date="2025-08" db="UniProtKB">
        <authorList>
            <consortium name="RefSeq"/>
        </authorList>
    </citation>
    <scope>IDENTIFICATION</scope>
</reference>
<name>A0A9W2YSF6_BIOGL</name>
<dbReference type="GO" id="GO:0008528">
    <property type="term" value="F:G protein-coupled peptide receptor activity"/>
    <property type="evidence" value="ECO:0007669"/>
    <property type="project" value="InterPro"/>
</dbReference>
<dbReference type="PROSITE" id="PS00237">
    <property type="entry name" value="G_PROTEIN_RECEP_F1_1"/>
    <property type="match status" value="1"/>
</dbReference>
<evidence type="ECO:0000313" key="7">
    <source>
        <dbReference type="Proteomes" id="UP001165740"/>
    </source>
</evidence>
<evidence type="ECO:0000313" key="8">
    <source>
        <dbReference type="RefSeq" id="XP_055865645.1"/>
    </source>
</evidence>
<keyword evidence="2 5" id="KW-0812">Transmembrane</keyword>
<dbReference type="GO" id="GO:0016020">
    <property type="term" value="C:membrane"/>
    <property type="evidence" value="ECO:0007669"/>
    <property type="project" value="UniProtKB-SubCell"/>
</dbReference>
<accession>A0A9W2YSF6</accession>
<dbReference type="InterPro" id="IPR052954">
    <property type="entry name" value="GPCR-Ligand_Int"/>
</dbReference>
<dbReference type="RefSeq" id="XP_055865645.1">
    <property type="nucleotide sequence ID" value="XM_056009670.1"/>
</dbReference>
<dbReference type="InterPro" id="IPR000276">
    <property type="entry name" value="GPCR_Rhodpsn"/>
</dbReference>
<dbReference type="InterPro" id="IPR017452">
    <property type="entry name" value="GPCR_Rhodpsn_7TM"/>
</dbReference>
<feature type="transmembrane region" description="Helical" evidence="5">
    <location>
        <begin position="43"/>
        <end position="63"/>
    </location>
</feature>
<feature type="transmembrane region" description="Helical" evidence="5">
    <location>
        <begin position="158"/>
        <end position="181"/>
    </location>
</feature>
<dbReference type="Proteomes" id="UP001165740">
    <property type="component" value="Chromosome 14"/>
</dbReference>
<gene>
    <name evidence="8" type="primary">LOC129922725</name>
</gene>
<proteinExistence type="predicted"/>
<dbReference type="InterPro" id="IPR019427">
    <property type="entry name" value="7TM_GPCR_serpentine_rcpt_Srw"/>
</dbReference>
<evidence type="ECO:0000256" key="1">
    <source>
        <dbReference type="ARBA" id="ARBA00004370"/>
    </source>
</evidence>
<dbReference type="SUPFAM" id="SSF81321">
    <property type="entry name" value="Family A G protein-coupled receptor-like"/>
    <property type="match status" value="1"/>
</dbReference>
<dbReference type="Gene3D" id="1.20.1070.10">
    <property type="entry name" value="Rhodopsin 7-helix transmembrane proteins"/>
    <property type="match status" value="1"/>
</dbReference>
<keyword evidence="4 5" id="KW-0472">Membrane</keyword>